<dbReference type="InterPro" id="IPR052336">
    <property type="entry name" value="MlaD_Phospholipid_Transporter"/>
</dbReference>
<evidence type="ECO:0000313" key="3">
    <source>
        <dbReference type="EMBL" id="QUD88129.1"/>
    </source>
</evidence>
<accession>A0A975FZR0</accession>
<evidence type="ECO:0000259" key="2">
    <source>
        <dbReference type="Pfam" id="PF02470"/>
    </source>
</evidence>
<organism evidence="3 4">
    <name type="scientific">Phenylobacterium montanum</name>
    <dbReference type="NCBI Taxonomy" id="2823693"/>
    <lineage>
        <taxon>Bacteria</taxon>
        <taxon>Pseudomonadati</taxon>
        <taxon>Pseudomonadota</taxon>
        <taxon>Alphaproteobacteria</taxon>
        <taxon>Caulobacterales</taxon>
        <taxon>Caulobacteraceae</taxon>
        <taxon>Phenylobacterium</taxon>
    </lineage>
</organism>
<dbReference type="PANTHER" id="PTHR33371">
    <property type="entry name" value="INTERMEMBRANE PHOSPHOLIPID TRANSPORT SYSTEM BINDING PROTEIN MLAD-RELATED"/>
    <property type="match status" value="1"/>
</dbReference>
<dbReference type="RefSeq" id="WP_211938180.1">
    <property type="nucleotide sequence ID" value="NZ_CP073078.1"/>
</dbReference>
<dbReference type="InterPro" id="IPR030970">
    <property type="entry name" value="ABC_MlaD"/>
</dbReference>
<dbReference type="GO" id="GO:0005548">
    <property type="term" value="F:phospholipid transporter activity"/>
    <property type="evidence" value="ECO:0007669"/>
    <property type="project" value="TreeGrafter"/>
</dbReference>
<dbReference type="NCBIfam" id="TIGR04430">
    <property type="entry name" value="OM_asym_MlaD"/>
    <property type="match status" value="1"/>
</dbReference>
<dbReference type="Pfam" id="PF02470">
    <property type="entry name" value="MlaD"/>
    <property type="match status" value="1"/>
</dbReference>
<name>A0A975FZR0_9CAUL</name>
<dbReference type="Proteomes" id="UP000676409">
    <property type="component" value="Chromosome"/>
</dbReference>
<dbReference type="KEGG" id="caul:KCG34_24385"/>
<proteinExistence type="predicted"/>
<dbReference type="EMBL" id="CP073078">
    <property type="protein sequence ID" value="QUD88129.1"/>
    <property type="molecule type" value="Genomic_DNA"/>
</dbReference>
<feature type="compositionally biased region" description="Low complexity" evidence="1">
    <location>
        <begin position="150"/>
        <end position="167"/>
    </location>
</feature>
<gene>
    <name evidence="3" type="primary">mlaD</name>
    <name evidence="3" type="ORF">KCG34_24385</name>
</gene>
<evidence type="ECO:0000256" key="1">
    <source>
        <dbReference type="SAM" id="MobiDB-lite"/>
    </source>
</evidence>
<dbReference type="GO" id="GO:0005543">
    <property type="term" value="F:phospholipid binding"/>
    <property type="evidence" value="ECO:0007669"/>
    <property type="project" value="TreeGrafter"/>
</dbReference>
<protein>
    <submittedName>
        <fullName evidence="3">Outer membrane lipid asymmetry maintenance protein MlaD</fullName>
    </submittedName>
</protein>
<dbReference type="InterPro" id="IPR003399">
    <property type="entry name" value="Mce/MlaD"/>
</dbReference>
<dbReference type="AlphaFoldDB" id="A0A975FZR0"/>
<keyword evidence="4" id="KW-1185">Reference proteome</keyword>
<dbReference type="PANTHER" id="PTHR33371:SF4">
    <property type="entry name" value="INTERMEMBRANE PHOSPHOLIPID TRANSPORT SYSTEM BINDING PROTEIN MLAD"/>
    <property type="match status" value="1"/>
</dbReference>
<feature type="domain" description="Mce/MlaD" evidence="2">
    <location>
        <begin position="37"/>
        <end position="114"/>
    </location>
</feature>
<evidence type="ECO:0000313" key="4">
    <source>
        <dbReference type="Proteomes" id="UP000676409"/>
    </source>
</evidence>
<reference evidence="3" key="1">
    <citation type="submission" date="2021-04" db="EMBL/GenBank/DDBJ databases">
        <title>The complete genome sequence of Caulobacter sp. S6.</title>
        <authorList>
            <person name="Tang Y."/>
            <person name="Ouyang W."/>
            <person name="Liu Q."/>
            <person name="Huang B."/>
            <person name="Guo Z."/>
            <person name="Lei P."/>
        </authorList>
    </citation>
    <scope>NUCLEOTIDE SEQUENCE</scope>
    <source>
        <strain evidence="3">S6</strain>
    </source>
</reference>
<sequence length="179" mass="17782">MRGQWVETGLGAVVLAAAASFLIYALSAGAIHTKAHGYDLTARFGQVGALAPGADVRVAGVKVGTVSAVTLDSKTFMAITRMTMDPTVKLPADSTAKVTSDGLLGGSHIAIEPGGAQGDMKPGDEFQNTQGAVDLFGLIGQFIRPQSPAASSAPAAAAPAASPAPAADPYGVPASNGGH</sequence>
<feature type="region of interest" description="Disordered" evidence="1">
    <location>
        <begin position="150"/>
        <end position="179"/>
    </location>
</feature>